<gene>
    <name evidence="1" type="ORF">SDC9_120636</name>
</gene>
<dbReference type="EMBL" id="VSSQ01025494">
    <property type="protein sequence ID" value="MPM73654.1"/>
    <property type="molecule type" value="Genomic_DNA"/>
</dbReference>
<evidence type="ECO:0000313" key="1">
    <source>
        <dbReference type="EMBL" id="MPM73654.1"/>
    </source>
</evidence>
<dbReference type="AlphaFoldDB" id="A0A645C9S9"/>
<sequence>MQRFQQFFLHSRQFYPSPARSLSAHAGCFTHGCNDHIRFTGYGKRFFKVDTIAVVDVTSADIVDPNILSILFFDGFHEGHHIIGIATFRPATHHIFL</sequence>
<reference evidence="1" key="1">
    <citation type="submission" date="2019-08" db="EMBL/GenBank/DDBJ databases">
        <authorList>
            <person name="Kucharzyk K."/>
            <person name="Murdoch R.W."/>
            <person name="Higgins S."/>
            <person name="Loffler F."/>
        </authorList>
    </citation>
    <scope>NUCLEOTIDE SEQUENCE</scope>
</reference>
<name>A0A645C9S9_9ZZZZ</name>
<accession>A0A645C9S9</accession>
<organism evidence="1">
    <name type="scientific">bioreactor metagenome</name>
    <dbReference type="NCBI Taxonomy" id="1076179"/>
    <lineage>
        <taxon>unclassified sequences</taxon>
        <taxon>metagenomes</taxon>
        <taxon>ecological metagenomes</taxon>
    </lineage>
</organism>
<protein>
    <submittedName>
        <fullName evidence="1">Uncharacterized protein</fullName>
    </submittedName>
</protein>
<comment type="caution">
    <text evidence="1">The sequence shown here is derived from an EMBL/GenBank/DDBJ whole genome shotgun (WGS) entry which is preliminary data.</text>
</comment>
<proteinExistence type="predicted"/>